<comment type="caution">
    <text evidence="2">The sequence shown here is derived from an EMBL/GenBank/DDBJ whole genome shotgun (WGS) entry which is preliminary data.</text>
</comment>
<keyword evidence="1 2" id="KW-0812">Transmembrane</keyword>
<accession>A0A0W0VVB1</accession>
<dbReference type="PANTHER" id="PTHR28026">
    <property type="entry name" value="DUF962 DOMAIN PROTEIN (AFU_ORTHOLOGUE AFUA_8G05310)"/>
    <property type="match status" value="1"/>
</dbReference>
<feature type="transmembrane region" description="Helical" evidence="1">
    <location>
        <begin position="132"/>
        <end position="151"/>
    </location>
</feature>
<feature type="transmembrane region" description="Helical" evidence="1">
    <location>
        <begin position="21"/>
        <end position="46"/>
    </location>
</feature>
<dbReference type="GO" id="GO:0016020">
    <property type="term" value="C:membrane"/>
    <property type="evidence" value="ECO:0007669"/>
    <property type="project" value="GOC"/>
</dbReference>
<dbReference type="Pfam" id="PF06127">
    <property type="entry name" value="Mpo1-like"/>
    <property type="match status" value="1"/>
</dbReference>
<dbReference type="InterPro" id="IPR009305">
    <property type="entry name" value="Mpo1-like"/>
</dbReference>
<dbReference type="STRING" id="466.Lmac_2932"/>
<dbReference type="PANTHER" id="PTHR28026:SF9">
    <property type="entry name" value="2-HYDROXY-PALMITIC ACID DIOXYGENASE MPO1"/>
    <property type="match status" value="1"/>
</dbReference>
<proteinExistence type="predicted"/>
<dbReference type="PATRIC" id="fig|466.6.peg.3142"/>
<keyword evidence="3" id="KW-1185">Reference proteome</keyword>
<evidence type="ECO:0000313" key="3">
    <source>
        <dbReference type="Proteomes" id="UP000054908"/>
    </source>
</evidence>
<feature type="transmembrane region" description="Helical" evidence="1">
    <location>
        <begin position="75"/>
        <end position="94"/>
    </location>
</feature>
<evidence type="ECO:0000256" key="1">
    <source>
        <dbReference type="SAM" id="Phobius"/>
    </source>
</evidence>
<dbReference type="GO" id="GO:0046521">
    <property type="term" value="P:sphingoid catabolic process"/>
    <property type="evidence" value="ECO:0007669"/>
    <property type="project" value="TreeGrafter"/>
</dbReference>
<keyword evidence="1" id="KW-1133">Transmembrane helix</keyword>
<keyword evidence="1" id="KW-0472">Membrane</keyword>
<organism evidence="2 3">
    <name type="scientific">Legionella maceachernii</name>
    <dbReference type="NCBI Taxonomy" id="466"/>
    <lineage>
        <taxon>Bacteria</taxon>
        <taxon>Pseudomonadati</taxon>
        <taxon>Pseudomonadota</taxon>
        <taxon>Gammaproteobacteria</taxon>
        <taxon>Legionellales</taxon>
        <taxon>Legionellaceae</taxon>
        <taxon>Legionella</taxon>
    </lineage>
</organism>
<name>A0A0W0VVB1_9GAMM</name>
<gene>
    <name evidence="2" type="ORF">Lmac_2932</name>
</gene>
<protein>
    <submittedName>
        <fullName evidence="2">Transmembrane protein</fullName>
    </submittedName>
</protein>
<dbReference type="AlphaFoldDB" id="A0A0W0VVB1"/>
<dbReference type="EMBL" id="LNYL01000051">
    <property type="protein sequence ID" value="KTD24059.1"/>
    <property type="molecule type" value="Genomic_DNA"/>
</dbReference>
<feature type="transmembrane region" description="Helical" evidence="1">
    <location>
        <begin position="100"/>
        <end position="120"/>
    </location>
</feature>
<dbReference type="OrthoDB" id="5515308at2"/>
<dbReference type="Proteomes" id="UP000054908">
    <property type="component" value="Unassembled WGS sequence"/>
</dbReference>
<feature type="transmembrane region" description="Helical" evidence="1">
    <location>
        <begin position="52"/>
        <end position="68"/>
    </location>
</feature>
<reference evidence="2 3" key="1">
    <citation type="submission" date="2015-11" db="EMBL/GenBank/DDBJ databases">
        <title>Genomic analysis of 38 Legionella species identifies large and diverse effector repertoires.</title>
        <authorList>
            <person name="Burstein D."/>
            <person name="Amaro F."/>
            <person name="Zusman T."/>
            <person name="Lifshitz Z."/>
            <person name="Cohen O."/>
            <person name="Gilbert J.A."/>
            <person name="Pupko T."/>
            <person name="Shuman H.A."/>
            <person name="Segal G."/>
        </authorList>
    </citation>
    <scope>NUCLEOTIDE SEQUENCE [LARGE SCALE GENOMIC DNA]</scope>
    <source>
        <strain evidence="2 3">PX-1-G2-E2</strain>
    </source>
</reference>
<evidence type="ECO:0000313" key="2">
    <source>
        <dbReference type="EMBL" id="KTD24059.1"/>
    </source>
</evidence>
<sequence length="185" mass="20933">MNSFIEQARFYGTYHQKPITCYTHLVGVPLVVFSLMVLLGFIHLVIPGVLDITLAGIATLILLLYYYYLNWRLALVLTGVFIILLWFAHLVSYYGPTSTALWIFIVTFVLGWAIQLIGHLMEGNRPAFTDNLWQALIAPMFLTAEVFFLSGRMQDLKAQIHGEAELSGPLETQESTEETDTDTQL</sequence>
<dbReference type="RefSeq" id="WP_058453610.1">
    <property type="nucleotide sequence ID" value="NZ_CAAAIB010000001.1"/>
</dbReference>